<keyword evidence="3" id="KW-0158">Chromosome</keyword>
<evidence type="ECO:0000256" key="7">
    <source>
        <dbReference type="ARBA" id="ARBA00023242"/>
    </source>
</evidence>
<feature type="region of interest" description="Disordered" evidence="8">
    <location>
        <begin position="1"/>
        <end position="20"/>
    </location>
</feature>
<evidence type="ECO:0000256" key="5">
    <source>
        <dbReference type="ARBA" id="ARBA00022679"/>
    </source>
</evidence>
<feature type="compositionally biased region" description="Polar residues" evidence="8">
    <location>
        <begin position="48"/>
        <end position="59"/>
    </location>
</feature>
<keyword evidence="4" id="KW-0489">Methyltransferase</keyword>
<dbReference type="InterPro" id="IPR046341">
    <property type="entry name" value="SET_dom_sf"/>
</dbReference>
<feature type="compositionally biased region" description="Polar residues" evidence="8">
    <location>
        <begin position="153"/>
        <end position="169"/>
    </location>
</feature>
<evidence type="ECO:0008006" key="14">
    <source>
        <dbReference type="Google" id="ProtNLM"/>
    </source>
</evidence>
<dbReference type="EMBL" id="ML995809">
    <property type="protein sequence ID" value="KAF2774066.1"/>
    <property type="molecule type" value="Genomic_DNA"/>
</dbReference>
<feature type="region of interest" description="Disordered" evidence="8">
    <location>
        <begin position="310"/>
        <end position="336"/>
    </location>
</feature>
<accession>A0A6G1LMH9</accession>
<evidence type="ECO:0000259" key="11">
    <source>
        <dbReference type="PROSITE" id="PS51215"/>
    </source>
</evidence>
<feature type="compositionally biased region" description="Basic residues" evidence="8">
    <location>
        <begin position="313"/>
        <end position="323"/>
    </location>
</feature>
<evidence type="ECO:0000313" key="13">
    <source>
        <dbReference type="Proteomes" id="UP000799436"/>
    </source>
</evidence>
<dbReference type="PROSITE" id="PS50868">
    <property type="entry name" value="POST_SET"/>
    <property type="match status" value="1"/>
</dbReference>
<feature type="compositionally biased region" description="Low complexity" evidence="8">
    <location>
        <begin position="730"/>
        <end position="740"/>
    </location>
</feature>
<feature type="domain" description="SET" evidence="9">
    <location>
        <begin position="462"/>
        <end position="578"/>
    </location>
</feature>
<dbReference type="Pfam" id="PF17907">
    <property type="entry name" value="AWS"/>
    <property type="match status" value="1"/>
</dbReference>
<feature type="region of interest" description="Disordered" evidence="8">
    <location>
        <begin position="35"/>
        <end position="290"/>
    </location>
</feature>
<evidence type="ECO:0000259" key="10">
    <source>
        <dbReference type="PROSITE" id="PS50868"/>
    </source>
</evidence>
<organism evidence="12 13">
    <name type="scientific">Teratosphaeria nubilosa</name>
    <dbReference type="NCBI Taxonomy" id="161662"/>
    <lineage>
        <taxon>Eukaryota</taxon>
        <taxon>Fungi</taxon>
        <taxon>Dikarya</taxon>
        <taxon>Ascomycota</taxon>
        <taxon>Pezizomycotina</taxon>
        <taxon>Dothideomycetes</taxon>
        <taxon>Dothideomycetidae</taxon>
        <taxon>Mycosphaerellales</taxon>
        <taxon>Teratosphaeriaceae</taxon>
        <taxon>Teratosphaeria</taxon>
    </lineage>
</organism>
<protein>
    <recommendedName>
        <fullName evidence="14">SET domain-containing protein</fullName>
    </recommendedName>
</protein>
<feature type="region of interest" description="Disordered" evidence="8">
    <location>
        <begin position="967"/>
        <end position="1036"/>
    </location>
</feature>
<name>A0A6G1LMH9_9PEZI</name>
<dbReference type="AlphaFoldDB" id="A0A6G1LMH9"/>
<dbReference type="GO" id="GO:0005694">
    <property type="term" value="C:chromosome"/>
    <property type="evidence" value="ECO:0007669"/>
    <property type="project" value="UniProtKB-SubCell"/>
</dbReference>
<dbReference type="Proteomes" id="UP000799436">
    <property type="component" value="Unassembled WGS sequence"/>
</dbReference>
<evidence type="ECO:0000256" key="4">
    <source>
        <dbReference type="ARBA" id="ARBA00022603"/>
    </source>
</evidence>
<dbReference type="PROSITE" id="PS51215">
    <property type="entry name" value="AWS"/>
    <property type="match status" value="1"/>
</dbReference>
<dbReference type="PROSITE" id="PS50280">
    <property type="entry name" value="SET"/>
    <property type="match status" value="1"/>
</dbReference>
<evidence type="ECO:0000256" key="2">
    <source>
        <dbReference type="ARBA" id="ARBA00004286"/>
    </source>
</evidence>
<dbReference type="GO" id="GO:0042054">
    <property type="term" value="F:histone methyltransferase activity"/>
    <property type="evidence" value="ECO:0007669"/>
    <property type="project" value="InterPro"/>
</dbReference>
<feature type="compositionally biased region" description="Basic and acidic residues" evidence="8">
    <location>
        <begin position="663"/>
        <end position="677"/>
    </location>
</feature>
<feature type="domain" description="AWS" evidence="11">
    <location>
        <begin position="399"/>
        <end position="451"/>
    </location>
</feature>
<dbReference type="Gene3D" id="2.170.270.10">
    <property type="entry name" value="SET domain"/>
    <property type="match status" value="1"/>
</dbReference>
<feature type="compositionally biased region" description="Low complexity" evidence="8">
    <location>
        <begin position="1008"/>
        <end position="1017"/>
    </location>
</feature>
<evidence type="ECO:0000256" key="1">
    <source>
        <dbReference type="ARBA" id="ARBA00004123"/>
    </source>
</evidence>
<dbReference type="SUPFAM" id="SSF82199">
    <property type="entry name" value="SET domain"/>
    <property type="match status" value="1"/>
</dbReference>
<dbReference type="OrthoDB" id="422362at2759"/>
<evidence type="ECO:0000256" key="3">
    <source>
        <dbReference type="ARBA" id="ARBA00022454"/>
    </source>
</evidence>
<dbReference type="PANTHER" id="PTHR22884">
    <property type="entry name" value="SET DOMAIN PROTEINS"/>
    <property type="match status" value="1"/>
</dbReference>
<feature type="compositionally biased region" description="Basic and acidic residues" evidence="8">
    <location>
        <begin position="980"/>
        <end position="990"/>
    </location>
</feature>
<evidence type="ECO:0000313" key="12">
    <source>
        <dbReference type="EMBL" id="KAF2774066.1"/>
    </source>
</evidence>
<dbReference type="InterPro" id="IPR050777">
    <property type="entry name" value="SET2_Histone-Lys_MeTrsfase"/>
</dbReference>
<evidence type="ECO:0000259" key="9">
    <source>
        <dbReference type="PROSITE" id="PS50280"/>
    </source>
</evidence>
<comment type="subcellular location">
    <subcellularLocation>
        <location evidence="2">Chromosome</location>
    </subcellularLocation>
    <subcellularLocation>
        <location evidence="1">Nucleus</location>
    </subcellularLocation>
</comment>
<evidence type="ECO:0000256" key="6">
    <source>
        <dbReference type="ARBA" id="ARBA00022691"/>
    </source>
</evidence>
<feature type="compositionally biased region" description="Basic residues" evidence="8">
    <location>
        <begin position="201"/>
        <end position="210"/>
    </location>
</feature>
<keyword evidence="6" id="KW-0949">S-adenosyl-L-methionine</keyword>
<reference evidence="12" key="1">
    <citation type="journal article" date="2020" name="Stud. Mycol.">
        <title>101 Dothideomycetes genomes: a test case for predicting lifestyles and emergence of pathogens.</title>
        <authorList>
            <person name="Haridas S."/>
            <person name="Albert R."/>
            <person name="Binder M."/>
            <person name="Bloem J."/>
            <person name="Labutti K."/>
            <person name="Salamov A."/>
            <person name="Andreopoulos B."/>
            <person name="Baker S."/>
            <person name="Barry K."/>
            <person name="Bills G."/>
            <person name="Bluhm B."/>
            <person name="Cannon C."/>
            <person name="Castanera R."/>
            <person name="Culley D."/>
            <person name="Daum C."/>
            <person name="Ezra D."/>
            <person name="Gonzalez J."/>
            <person name="Henrissat B."/>
            <person name="Kuo A."/>
            <person name="Liang C."/>
            <person name="Lipzen A."/>
            <person name="Lutzoni F."/>
            <person name="Magnuson J."/>
            <person name="Mondo S."/>
            <person name="Nolan M."/>
            <person name="Ohm R."/>
            <person name="Pangilinan J."/>
            <person name="Park H.-J."/>
            <person name="Ramirez L."/>
            <person name="Alfaro M."/>
            <person name="Sun H."/>
            <person name="Tritt A."/>
            <person name="Yoshinaga Y."/>
            <person name="Zwiers L.-H."/>
            <person name="Turgeon B."/>
            <person name="Goodwin S."/>
            <person name="Spatafora J."/>
            <person name="Crous P."/>
            <person name="Grigoriev I."/>
        </authorList>
    </citation>
    <scope>NUCLEOTIDE SEQUENCE</scope>
    <source>
        <strain evidence="12">CBS 116005</strain>
    </source>
</reference>
<proteinExistence type="predicted"/>
<feature type="compositionally biased region" description="Polar residues" evidence="8">
    <location>
        <begin position="109"/>
        <end position="119"/>
    </location>
</feature>
<keyword evidence="13" id="KW-1185">Reference proteome</keyword>
<keyword evidence="7" id="KW-0539">Nucleus</keyword>
<dbReference type="InterPro" id="IPR003616">
    <property type="entry name" value="Post-SET_dom"/>
</dbReference>
<feature type="compositionally biased region" description="Acidic residues" evidence="8">
    <location>
        <begin position="834"/>
        <end position="852"/>
    </location>
</feature>
<dbReference type="InterPro" id="IPR006560">
    <property type="entry name" value="AWS_dom"/>
</dbReference>
<feature type="compositionally biased region" description="Basic and acidic residues" evidence="8">
    <location>
        <begin position="796"/>
        <end position="808"/>
    </location>
</feature>
<dbReference type="InterPro" id="IPR001214">
    <property type="entry name" value="SET_dom"/>
</dbReference>
<dbReference type="GO" id="GO:0005634">
    <property type="term" value="C:nucleus"/>
    <property type="evidence" value="ECO:0007669"/>
    <property type="project" value="UniProtKB-SubCell"/>
</dbReference>
<feature type="compositionally biased region" description="Basic and acidic residues" evidence="8">
    <location>
        <begin position="862"/>
        <end position="874"/>
    </location>
</feature>
<gene>
    <name evidence="12" type="ORF">EJ03DRAFT_323408</name>
</gene>
<sequence length="1036" mass="114185">MADLVALTSSSSSSSDCSAYSTIEVSPGVKAAVMDVDDSSSEPVVRSTPATSVNETDSVGSARKPRLYGIDQVQEESMNGRRSRRAKAGVSTYNLKELSDQQLPDGPNPRSSRNVSGLTGRTLVDAHEDEEAGTPFGDKIDKAMNMDWELTGKANSGSSSRKHSASVQRRPSVKDKARHAAGRLGQVLGKRSRDVLDALHAGKKKVFGKKQKPEADDEEEEEDMPRWKKQLDTGPKGVLDELDLDAEPEMPMQPPAKKAKKSTQDKKALSELAQPPAAPTPIAKASTAGRKMKKWQREGLFVGQEPDFVASKHDRKRLQKKRPDRTEANVAADSAGPKKPFMPLPMFNYLDKTRDFIIPYDIFAPSWKKGDDKPKDWTQINKNRLVGEAKELWARADKLPASNCVCRPSTVSGEPGCNDQCLNRVMQFECTEDNCRLSDAECGNRAFASLQRRTERKNLYGTGVEVVKTENRGFGVRSCRTFAPGQIIMEYTGEIISEGECQRRMRELYGDKQCYYLMELERGLIIDGTKGSMARFINHSCEPNCEVRMVKVNGIPRMGVFAGDDGICTGEELTYDYNFDNFGQTRQICYCGAPKCRGFLSKRLNASEMKKAEKEEQERQRKAAEEVAKLARAEAEKKVVQNARGSSWRGWVEIDDPETKERLRREKREREEAEKNSSRAQRLAKRARSDSMSVPQATPEIKVTPKKERDVKRRKTTSFEETVEEDEEVVTVAEPAVAKTQEAITVAEPTVEKEEVGPVRKTTGRRKSSKPAPRPSFPGLFPGLDSPAKRPVQADPEPKPEPEAEPVPKKARTAKPRRSAEIARKSLTVRLVEDEPEDEQDDVNAGADEEETAPTVVPKHRTAMERKRANREASRQSIAKPLPSSKPAPATAARSHSNGSKFTEDVSPVARPVSRRSTSTITKRTEVEISITRTETEEVTKQLLGEIAHAAAGADKAAEHLAAAAEARSKSVSAAGGRGGKVERKERAKSVLETARGVGQAVRDKLTGASSASGAEESGAKKVWKQSTLNFGPKAQ</sequence>
<dbReference type="SMART" id="SM00508">
    <property type="entry name" value="PostSET"/>
    <property type="match status" value="1"/>
</dbReference>
<feature type="compositionally biased region" description="Low complexity" evidence="8">
    <location>
        <begin position="877"/>
        <end position="895"/>
    </location>
</feature>
<feature type="region of interest" description="Disordered" evidence="8">
    <location>
        <begin position="663"/>
        <end position="938"/>
    </location>
</feature>
<evidence type="ECO:0000256" key="8">
    <source>
        <dbReference type="SAM" id="MobiDB-lite"/>
    </source>
</evidence>
<feature type="domain" description="Post-SET" evidence="10">
    <location>
        <begin position="585"/>
        <end position="601"/>
    </location>
</feature>
<keyword evidence="5" id="KW-0808">Transferase</keyword>
<dbReference type="SMART" id="SM00317">
    <property type="entry name" value="SET"/>
    <property type="match status" value="1"/>
</dbReference>
<dbReference type="Pfam" id="PF00856">
    <property type="entry name" value="SET"/>
    <property type="match status" value="1"/>
</dbReference>
<dbReference type="GO" id="GO:0032259">
    <property type="term" value="P:methylation"/>
    <property type="evidence" value="ECO:0007669"/>
    <property type="project" value="UniProtKB-KW"/>
</dbReference>